<dbReference type="Gene3D" id="3.80.10.10">
    <property type="entry name" value="Ribonuclease Inhibitor"/>
    <property type="match status" value="1"/>
</dbReference>
<evidence type="ECO:0008006" key="3">
    <source>
        <dbReference type="Google" id="ProtNLM"/>
    </source>
</evidence>
<evidence type="ECO:0000313" key="1">
    <source>
        <dbReference type="EMBL" id="KAF8903432.1"/>
    </source>
</evidence>
<dbReference type="EMBL" id="JADNYJ010000030">
    <property type="protein sequence ID" value="KAF8903432.1"/>
    <property type="molecule type" value="Genomic_DNA"/>
</dbReference>
<comment type="caution">
    <text evidence="1">The sequence shown here is derived from an EMBL/GenBank/DDBJ whole genome shotgun (WGS) entry which is preliminary data.</text>
</comment>
<evidence type="ECO:0000313" key="2">
    <source>
        <dbReference type="Proteomes" id="UP000724874"/>
    </source>
</evidence>
<name>A0A9P5NS44_GYMJU</name>
<keyword evidence="2" id="KW-1185">Reference proteome</keyword>
<dbReference type="Proteomes" id="UP000724874">
    <property type="component" value="Unassembled WGS sequence"/>
</dbReference>
<reference evidence="1" key="1">
    <citation type="submission" date="2020-11" db="EMBL/GenBank/DDBJ databases">
        <authorList>
            <consortium name="DOE Joint Genome Institute"/>
            <person name="Ahrendt S."/>
            <person name="Riley R."/>
            <person name="Andreopoulos W."/>
            <person name="LaButti K."/>
            <person name="Pangilinan J."/>
            <person name="Ruiz-duenas F.J."/>
            <person name="Barrasa J.M."/>
            <person name="Sanchez-Garcia M."/>
            <person name="Camarero S."/>
            <person name="Miyauchi S."/>
            <person name="Serrano A."/>
            <person name="Linde D."/>
            <person name="Babiker R."/>
            <person name="Drula E."/>
            <person name="Ayuso-Fernandez I."/>
            <person name="Pacheco R."/>
            <person name="Padilla G."/>
            <person name="Ferreira P."/>
            <person name="Barriuso J."/>
            <person name="Kellner H."/>
            <person name="Castanera R."/>
            <person name="Alfaro M."/>
            <person name="Ramirez L."/>
            <person name="Pisabarro A.G."/>
            <person name="Kuo A."/>
            <person name="Tritt A."/>
            <person name="Lipzen A."/>
            <person name="He G."/>
            <person name="Yan M."/>
            <person name="Ng V."/>
            <person name="Cullen D."/>
            <person name="Martin F."/>
            <person name="Rosso M.-N."/>
            <person name="Henrissat B."/>
            <person name="Hibbett D."/>
            <person name="Martinez A.T."/>
            <person name="Grigoriev I.V."/>
        </authorList>
    </citation>
    <scope>NUCLEOTIDE SEQUENCE</scope>
    <source>
        <strain evidence="1">AH 44721</strain>
    </source>
</reference>
<accession>A0A9P5NS44</accession>
<gene>
    <name evidence="1" type="ORF">CPB84DRAFT_1746147</name>
</gene>
<proteinExistence type="predicted"/>
<protein>
    <recommendedName>
        <fullName evidence="3">F-box protein</fullName>
    </recommendedName>
</protein>
<organism evidence="1 2">
    <name type="scientific">Gymnopilus junonius</name>
    <name type="common">Spectacular rustgill mushroom</name>
    <name type="synonym">Gymnopilus spectabilis subsp. junonius</name>
    <dbReference type="NCBI Taxonomy" id="109634"/>
    <lineage>
        <taxon>Eukaryota</taxon>
        <taxon>Fungi</taxon>
        <taxon>Dikarya</taxon>
        <taxon>Basidiomycota</taxon>
        <taxon>Agaricomycotina</taxon>
        <taxon>Agaricomycetes</taxon>
        <taxon>Agaricomycetidae</taxon>
        <taxon>Agaricales</taxon>
        <taxon>Agaricineae</taxon>
        <taxon>Hymenogastraceae</taxon>
        <taxon>Gymnopilus</taxon>
    </lineage>
</organism>
<dbReference type="AlphaFoldDB" id="A0A9P5NS44"/>
<sequence>MSSLYLKHTFETVTLPFDILLAVIDEVAFSNDISTLRSCSLLHRDFLPYCRKYLFGTFDMLKASPNTERYFLKFYVFLTKNQHLAYYVRVVHILFLKDSLVDLKKWLQTWGPSMARLLRLLTHVEFLGLYSGHTFRGLWCHIAPEVQSALMQIAALTCCKQLNFLNFDGIPRSLLNNCRSLKSLNMTSSSLESLDPQNELNKKTITIPKANWIHLEDAMFSNSENIFQYFYPYTSTSPLFLDFSSLKRLSVTLSPDISEALWKLIYSALETLESLSINQTYKEEITTMAITYYPFNNGCLTKVGGSYPTLSPLSHLRRFSFSIMPHVLPGHSHLEHFSELCMLLRTCPLSIREINIKIDLFLLTISADEVEDIFFPGDDVDNPRPPFLQELDSTFSDWSLFPSLTDVKVDILLADDYAQTSDSDSEYIQSEPELMSFSEIEKSVRNMMKLTRRSLRGKGHFLASARIGNRIH</sequence>
<dbReference type="OrthoDB" id="3069231at2759"/>
<dbReference type="InterPro" id="IPR032675">
    <property type="entry name" value="LRR_dom_sf"/>
</dbReference>